<dbReference type="RefSeq" id="WP_044619232.1">
    <property type="nucleotide sequence ID" value="NZ_CP007142.1"/>
</dbReference>
<feature type="region of interest" description="Disordered" evidence="1">
    <location>
        <begin position="216"/>
        <end position="316"/>
    </location>
</feature>
<feature type="region of interest" description="Disordered" evidence="1">
    <location>
        <begin position="98"/>
        <end position="122"/>
    </location>
</feature>
<feature type="compositionally biased region" description="Low complexity" evidence="1">
    <location>
        <begin position="229"/>
        <end position="257"/>
    </location>
</feature>
<evidence type="ECO:0000313" key="3">
    <source>
        <dbReference type="Proteomes" id="UP000032266"/>
    </source>
</evidence>
<sequence>MSSSTRKASVTFTGAVSEDVKRATNAVSTGMGNVFPDGHHKIKIRQKALQGSYAESSQTGHHESIAVDMNKHTGDNDTQRGKLAATLVHEMSLHALPDLTNKSLSQPETSADHDHKQMYSGTGRGAYLQHSRSTFNQLQNPAQRTAFANEWLKDQNTHINRESNPTVKAEAQQWAQQRRNSMVDALTHPQGHPWAPQPPVNIMDELMSAPAPSQHLSLDDIFAPPLQPQPLQAQPQPVLPSVQPQPQQSPSGTVSQQNSYQDPFAHLMQGSGPNPSHQSVPNQQLRAQSNQSSSHGNDFADLVAMQKASMSRKKDH</sequence>
<keyword evidence="3" id="KW-1185">Reference proteome</keyword>
<dbReference type="AlphaFoldDB" id="A0A0C5VDW2"/>
<feature type="compositionally biased region" description="Polar residues" evidence="1">
    <location>
        <begin position="100"/>
        <end position="109"/>
    </location>
</feature>
<feature type="region of interest" description="Disordered" evidence="1">
    <location>
        <begin position="158"/>
        <end position="179"/>
    </location>
</feature>
<dbReference type="Proteomes" id="UP000032266">
    <property type="component" value="Chromosome"/>
</dbReference>
<feature type="compositionally biased region" description="Polar residues" evidence="1">
    <location>
        <begin position="271"/>
        <end position="296"/>
    </location>
</feature>
<dbReference type="STRING" id="1445510.YC6258_05482"/>
<protein>
    <submittedName>
        <fullName evidence="2">Uncharacterized protein</fullName>
    </submittedName>
</protein>
<proteinExistence type="predicted"/>
<name>A0A0C5VDW2_9GAMM</name>
<gene>
    <name evidence="2" type="ORF">YC6258_05482</name>
</gene>
<dbReference type="KEGG" id="gsn:YC6258_05482"/>
<organism evidence="2 3">
    <name type="scientific">Gynuella sunshinyii YC6258</name>
    <dbReference type="NCBI Taxonomy" id="1445510"/>
    <lineage>
        <taxon>Bacteria</taxon>
        <taxon>Pseudomonadati</taxon>
        <taxon>Pseudomonadota</taxon>
        <taxon>Gammaproteobacteria</taxon>
        <taxon>Oceanospirillales</taxon>
        <taxon>Saccharospirillaceae</taxon>
        <taxon>Gynuella</taxon>
    </lineage>
</organism>
<dbReference type="HOGENOM" id="CLU_879310_0_0_6"/>
<reference evidence="2 3" key="1">
    <citation type="submission" date="2014-01" db="EMBL/GenBank/DDBJ databases">
        <title>Full genme sequencing of cellulolytic bacterium Gynuella sunshinyii YC6258T gen. nov., sp. nov.</title>
        <authorList>
            <person name="Khan H."/>
            <person name="Chung E.J."/>
            <person name="Chung Y.R."/>
        </authorList>
    </citation>
    <scope>NUCLEOTIDE SEQUENCE [LARGE SCALE GENOMIC DNA]</scope>
    <source>
        <strain evidence="2 3">YC6258</strain>
    </source>
</reference>
<evidence type="ECO:0000313" key="2">
    <source>
        <dbReference type="EMBL" id="AJQ97510.1"/>
    </source>
</evidence>
<dbReference type="EMBL" id="CP007142">
    <property type="protein sequence ID" value="AJQ97510.1"/>
    <property type="molecule type" value="Genomic_DNA"/>
</dbReference>
<accession>A0A0C5VDW2</accession>
<evidence type="ECO:0000256" key="1">
    <source>
        <dbReference type="SAM" id="MobiDB-lite"/>
    </source>
</evidence>